<reference evidence="3" key="1">
    <citation type="submission" date="2022-01" db="EMBL/GenBank/DDBJ databases">
        <title>Nocardioidaceae gen. sp. A5X3R13.</title>
        <authorList>
            <person name="Lopez Marin M.A."/>
            <person name="Uhlik O."/>
        </authorList>
    </citation>
    <scope>NUCLEOTIDE SEQUENCE</scope>
    <source>
        <strain evidence="3">A5X3R13</strain>
    </source>
</reference>
<evidence type="ECO:0000313" key="3">
    <source>
        <dbReference type="EMBL" id="UYM04837.1"/>
    </source>
</evidence>
<dbReference type="InterPro" id="IPR050659">
    <property type="entry name" value="Peptidase_M24B"/>
</dbReference>
<feature type="domain" description="Peptidase M24" evidence="1">
    <location>
        <begin position="143"/>
        <end position="344"/>
    </location>
</feature>
<protein>
    <submittedName>
        <fullName evidence="3">Xaa-Pro peptidase family protein</fullName>
    </submittedName>
</protein>
<dbReference type="Proteomes" id="UP001164390">
    <property type="component" value="Chromosome"/>
</dbReference>
<evidence type="ECO:0000259" key="2">
    <source>
        <dbReference type="Pfam" id="PF01321"/>
    </source>
</evidence>
<dbReference type="RefSeq" id="WP_271633597.1">
    <property type="nucleotide sequence ID" value="NZ_CP094970.1"/>
</dbReference>
<sequence>MPAQHEPRRAKLAKLLQERDLGAALVTDLVNVRYLTGFTGSNGAVLVHADARASFVSDGRYTDQAAAECPDVERHTDRELAATLLAHAELPRGTRIGAETHALSVDDYAALAALVDEHGLGVESLRRAVEDLRVVKDDTEIAALTEACAISTRALEGLLDGPLAGRTETEIARDLEWRMYEHGAEAVGFDTIVASGPHSAIPHHHPTDRVVERGDLLKIDFGARYAGYHADCTRTVAIGRAADWQREIYAAVRAAQQAGLDTLVAGNAIADADTIPREVLDEAGYLEAFTTGIGHGVGLVIHEDPFIRKTTAGTLLPRTPITMEPGIYLPGRGGVRIEDTLVVEDGAPTILTTYTKELQEIG</sequence>
<name>A0AA46TGB2_9ACTN</name>
<dbReference type="SUPFAM" id="SSF53092">
    <property type="entry name" value="Creatinase/prolidase N-terminal domain"/>
    <property type="match status" value="1"/>
</dbReference>
<evidence type="ECO:0000313" key="4">
    <source>
        <dbReference type="Proteomes" id="UP001164390"/>
    </source>
</evidence>
<dbReference type="AlphaFoldDB" id="A0AA46TGB2"/>
<organism evidence="3 4">
    <name type="scientific">Solicola gregarius</name>
    <dbReference type="NCBI Taxonomy" id="2908642"/>
    <lineage>
        <taxon>Bacteria</taxon>
        <taxon>Bacillati</taxon>
        <taxon>Actinomycetota</taxon>
        <taxon>Actinomycetes</taxon>
        <taxon>Propionibacteriales</taxon>
        <taxon>Nocardioidaceae</taxon>
        <taxon>Solicola</taxon>
    </lineage>
</organism>
<evidence type="ECO:0000259" key="1">
    <source>
        <dbReference type="Pfam" id="PF00557"/>
    </source>
</evidence>
<gene>
    <name evidence="3" type="ORF">L0C25_20250</name>
</gene>
<accession>A0AA46TGB2</accession>
<dbReference type="Gene3D" id="3.90.230.10">
    <property type="entry name" value="Creatinase/methionine aminopeptidase superfamily"/>
    <property type="match status" value="1"/>
</dbReference>
<dbReference type="PANTHER" id="PTHR46112">
    <property type="entry name" value="AMINOPEPTIDASE"/>
    <property type="match status" value="1"/>
</dbReference>
<dbReference type="InterPro" id="IPR036005">
    <property type="entry name" value="Creatinase/aminopeptidase-like"/>
</dbReference>
<dbReference type="Pfam" id="PF00557">
    <property type="entry name" value="Peptidase_M24"/>
    <property type="match status" value="1"/>
</dbReference>
<keyword evidence="4" id="KW-1185">Reference proteome</keyword>
<dbReference type="KEGG" id="sgrg:L0C25_20250"/>
<dbReference type="SUPFAM" id="SSF55920">
    <property type="entry name" value="Creatinase/aminopeptidase"/>
    <property type="match status" value="1"/>
</dbReference>
<dbReference type="PANTHER" id="PTHR46112:SF8">
    <property type="entry name" value="CYTOPLASMIC PEPTIDASE PEPQ-RELATED"/>
    <property type="match status" value="1"/>
</dbReference>
<dbReference type="InterPro" id="IPR000587">
    <property type="entry name" value="Creatinase_N"/>
</dbReference>
<dbReference type="CDD" id="cd01092">
    <property type="entry name" value="APP-like"/>
    <property type="match status" value="1"/>
</dbReference>
<dbReference type="InterPro" id="IPR029149">
    <property type="entry name" value="Creatin/AminoP/Spt16_N"/>
</dbReference>
<feature type="domain" description="Creatinase N-terminal" evidence="2">
    <location>
        <begin position="8"/>
        <end position="135"/>
    </location>
</feature>
<dbReference type="InterPro" id="IPR000994">
    <property type="entry name" value="Pept_M24"/>
</dbReference>
<dbReference type="Gene3D" id="3.40.350.10">
    <property type="entry name" value="Creatinase/prolidase N-terminal domain"/>
    <property type="match status" value="1"/>
</dbReference>
<dbReference type="EMBL" id="CP094970">
    <property type="protein sequence ID" value="UYM04837.1"/>
    <property type="molecule type" value="Genomic_DNA"/>
</dbReference>
<proteinExistence type="predicted"/>
<dbReference type="Pfam" id="PF01321">
    <property type="entry name" value="Creatinase_N"/>
    <property type="match status" value="1"/>
</dbReference>